<evidence type="ECO:0000313" key="2">
    <source>
        <dbReference type="EMBL" id="RNB51682.1"/>
    </source>
</evidence>
<organism evidence="2 3">
    <name type="scientific">Brevibacillus gelatini</name>
    <dbReference type="NCBI Taxonomy" id="1655277"/>
    <lineage>
        <taxon>Bacteria</taxon>
        <taxon>Bacillati</taxon>
        <taxon>Bacillota</taxon>
        <taxon>Bacilli</taxon>
        <taxon>Bacillales</taxon>
        <taxon>Paenibacillaceae</taxon>
        <taxon>Brevibacillus</taxon>
    </lineage>
</organism>
<dbReference type="RefSeq" id="WP_122906876.1">
    <property type="nucleotide sequence ID" value="NZ_RHHS01000065.1"/>
</dbReference>
<comment type="caution">
    <text evidence="2">The sequence shown here is derived from an EMBL/GenBank/DDBJ whole genome shotgun (WGS) entry which is preliminary data.</text>
</comment>
<feature type="signal peptide" evidence="1">
    <location>
        <begin position="1"/>
        <end position="29"/>
    </location>
</feature>
<gene>
    <name evidence="2" type="ORF">EDM57_22335</name>
</gene>
<reference evidence="2 3" key="1">
    <citation type="submission" date="2018-10" db="EMBL/GenBank/DDBJ databases">
        <title>Phylogenomics of Brevibacillus.</title>
        <authorList>
            <person name="Dunlap C."/>
        </authorList>
    </citation>
    <scope>NUCLEOTIDE SEQUENCE [LARGE SCALE GENOMIC DNA]</scope>
    <source>
        <strain evidence="2 3">DSM 100115</strain>
    </source>
</reference>
<evidence type="ECO:0000313" key="3">
    <source>
        <dbReference type="Proteomes" id="UP000268829"/>
    </source>
</evidence>
<dbReference type="EMBL" id="RHHS01000065">
    <property type="protein sequence ID" value="RNB51682.1"/>
    <property type="molecule type" value="Genomic_DNA"/>
</dbReference>
<feature type="chain" id="PRO_5018244077" evidence="1">
    <location>
        <begin position="30"/>
        <end position="681"/>
    </location>
</feature>
<dbReference type="Proteomes" id="UP000268829">
    <property type="component" value="Unassembled WGS sequence"/>
</dbReference>
<keyword evidence="1" id="KW-0732">Signal</keyword>
<accession>A0A3M8AKG0</accession>
<dbReference type="OrthoDB" id="2460454at2"/>
<proteinExistence type="predicted"/>
<keyword evidence="3" id="KW-1185">Reference proteome</keyword>
<protein>
    <submittedName>
        <fullName evidence="2">Uncharacterized protein</fullName>
    </submittedName>
</protein>
<name>A0A3M8AKG0_9BACL</name>
<dbReference type="AlphaFoldDB" id="A0A3M8AKG0"/>
<evidence type="ECO:0000256" key="1">
    <source>
        <dbReference type="SAM" id="SignalP"/>
    </source>
</evidence>
<sequence length="681" mass="74704">MKKWVVKALLVCLATGTFLSGVSAPPAMGAGATTSMKKNSQVSKPVSQPVHNMIIFNDYQVAGLDSGGWNWVKNDEFILPPETALDIDLVQTTYGSGTNLNRSEVLLDGVELPEYQTEQQSAQSTFRWQVPRFSIPAAKLSPGQHTLTFVVTDARSQKSTVHVRFQVEAQNFPSIFEGEKPEGEQVPSGSQTQIFGMMGSTSFASTVPGTWKLINKTTNAEIRSVPANVFSTGTLATGNYDLLFIPDDSSMSTWMTHIRVGMAELYVGTDASGQKLSQGQQITAPSAPGVVKLYSPVVGRWSVNGTGQTLTDSQHFEVVIPDMMAGMTMTVTFEPNQAANTNNLWGGSTIEVKIQVPGAPNSCDPASATATLDVLMQPNAKSTLMVERENLYSSNSTVKLYQNPVHVIWLATAAEHVERGSEASDDEGPGFWAVDNVVVDESKLNWDHTALLLSSYKPGRYKVNYYSKREPRQSWCGYIQVIEDSPPIPSAPACAKNEAGLAPAPGPILWKNNRGSEYRDGQTVIVNSAADLDSLRDLRLMSTYAKRNGNKKIKDGSGKDTITYYMPNLVWTYGEMPFGSSQDYIGGTISSKNKVQVFHEGKEIARFMPSTNEEEEDEGEESLDLKAIIADNENKPGVYTVKVTNVFSYKTCSIVQKDRKYGKELDERERDQTMTFTVEVK</sequence>